<name>A0A0F0H337_LENAE</name>
<organism evidence="1 2">
    <name type="scientific">Lentzea aerocolonigenes</name>
    <name type="common">Lechevalieria aerocolonigenes</name>
    <name type="synonym">Saccharothrix aerocolonigenes</name>
    <dbReference type="NCBI Taxonomy" id="68170"/>
    <lineage>
        <taxon>Bacteria</taxon>
        <taxon>Bacillati</taxon>
        <taxon>Actinomycetota</taxon>
        <taxon>Actinomycetes</taxon>
        <taxon>Pseudonocardiales</taxon>
        <taxon>Pseudonocardiaceae</taxon>
        <taxon>Lentzea</taxon>
    </lineage>
</organism>
<evidence type="ECO:0000313" key="1">
    <source>
        <dbReference type="EMBL" id="KJK49296.1"/>
    </source>
</evidence>
<sequence>MVRYLGVGRMLQVDPEQDPVLARAVTGTLRDDWRPAADAMASARDWERRAYLVLALAAAAARRDVWLARPGDPDAAAVHAAMTALQAS</sequence>
<accession>A0A0F0H337</accession>
<reference evidence="1 2" key="1">
    <citation type="submission" date="2015-02" db="EMBL/GenBank/DDBJ databases">
        <authorList>
            <person name="Ju K.-S."/>
            <person name="Doroghazi J.R."/>
            <person name="Metcalf W."/>
        </authorList>
    </citation>
    <scope>NUCLEOTIDE SEQUENCE [LARGE SCALE GENOMIC DNA]</scope>
    <source>
        <strain evidence="1 2">NRRL B-16140</strain>
    </source>
</reference>
<gene>
    <name evidence="1" type="ORF">UK23_14570</name>
</gene>
<proteinExistence type="predicted"/>
<dbReference type="AlphaFoldDB" id="A0A0F0H337"/>
<keyword evidence="2" id="KW-1185">Reference proteome</keyword>
<dbReference type="Proteomes" id="UP000033393">
    <property type="component" value="Unassembled WGS sequence"/>
</dbReference>
<dbReference type="EMBL" id="JYJG01000086">
    <property type="protein sequence ID" value="KJK49296.1"/>
    <property type="molecule type" value="Genomic_DNA"/>
</dbReference>
<dbReference type="PATRIC" id="fig|68170.10.peg.3003"/>
<evidence type="ECO:0000313" key="2">
    <source>
        <dbReference type="Proteomes" id="UP000033393"/>
    </source>
</evidence>
<protein>
    <submittedName>
        <fullName evidence="1">Uncharacterized protein</fullName>
    </submittedName>
</protein>
<comment type="caution">
    <text evidence="1">The sequence shown here is derived from an EMBL/GenBank/DDBJ whole genome shotgun (WGS) entry which is preliminary data.</text>
</comment>